<evidence type="ECO:0008006" key="4">
    <source>
        <dbReference type="Google" id="ProtNLM"/>
    </source>
</evidence>
<dbReference type="STRING" id="1274631.LMTR13_02225"/>
<keyword evidence="1" id="KW-1133">Transmembrane helix</keyword>
<dbReference type="Proteomes" id="UP000092839">
    <property type="component" value="Chromosome"/>
</dbReference>
<keyword evidence="3" id="KW-1185">Reference proteome</keyword>
<dbReference type="KEGG" id="bic:LMTR13_02225"/>
<feature type="transmembrane region" description="Helical" evidence="1">
    <location>
        <begin position="36"/>
        <end position="62"/>
    </location>
</feature>
<dbReference type="EMBL" id="CP016428">
    <property type="protein sequence ID" value="ANW05221.1"/>
    <property type="molecule type" value="Genomic_DNA"/>
</dbReference>
<dbReference type="AlphaFoldDB" id="A0A1B1UR40"/>
<evidence type="ECO:0000313" key="2">
    <source>
        <dbReference type="EMBL" id="ANW05221.1"/>
    </source>
</evidence>
<sequence length="76" mass="8100">MRWIYLAVIILFAAATIIFALQNLEVVTMSFLGLNARVPLAVLVAVAYLLGAATGGSLFALLRRSYEGSRGRIGAS</sequence>
<organism evidence="2 3">
    <name type="scientific">Bradyrhizobium icense</name>
    <dbReference type="NCBI Taxonomy" id="1274631"/>
    <lineage>
        <taxon>Bacteria</taxon>
        <taxon>Pseudomonadati</taxon>
        <taxon>Pseudomonadota</taxon>
        <taxon>Alphaproteobacteria</taxon>
        <taxon>Hyphomicrobiales</taxon>
        <taxon>Nitrobacteraceae</taxon>
        <taxon>Bradyrhizobium</taxon>
    </lineage>
</organism>
<accession>A0A1B1UR40</accession>
<keyword evidence="1" id="KW-0472">Membrane</keyword>
<name>A0A1B1UR40_9BRAD</name>
<evidence type="ECO:0000256" key="1">
    <source>
        <dbReference type="SAM" id="Phobius"/>
    </source>
</evidence>
<proteinExistence type="predicted"/>
<keyword evidence="1" id="KW-0812">Transmembrane</keyword>
<dbReference type="RefSeq" id="WP_065732351.1">
    <property type="nucleotide sequence ID" value="NZ_CP016428.1"/>
</dbReference>
<evidence type="ECO:0000313" key="3">
    <source>
        <dbReference type="Proteomes" id="UP000092839"/>
    </source>
</evidence>
<gene>
    <name evidence="2" type="ORF">LMTR13_02225</name>
</gene>
<protein>
    <recommendedName>
        <fullName evidence="4">DUF1049 domain-containing protein</fullName>
    </recommendedName>
</protein>
<reference evidence="2 3" key="1">
    <citation type="submission" date="2016-07" db="EMBL/GenBank/DDBJ databases">
        <title>Complete genome sequence of Bradyrhizobium icense LMTR 13T, a potential inoculant strain isolated from lima bean (Phaseolus lunatus) in Peru.</title>
        <authorList>
            <person name="Ormeno-Orrillo E."/>
            <person name="Duran D."/>
            <person name="Rogel M.A."/>
            <person name="Rey L."/>
            <person name="Imperial J."/>
            <person name="Ruiz-Argueso T."/>
            <person name="Martinez-Romero E."/>
        </authorList>
    </citation>
    <scope>NUCLEOTIDE SEQUENCE [LARGE SCALE GENOMIC DNA]</scope>
    <source>
        <strain evidence="2 3">LMTR 13</strain>
    </source>
</reference>